<feature type="transmembrane region" description="Helical" evidence="1">
    <location>
        <begin position="120"/>
        <end position="139"/>
    </location>
</feature>
<evidence type="ECO:0000313" key="2">
    <source>
        <dbReference type="EMBL" id="GGC79024.1"/>
    </source>
</evidence>
<feature type="transmembrane region" description="Helical" evidence="1">
    <location>
        <begin position="7"/>
        <end position="26"/>
    </location>
</feature>
<dbReference type="RefSeq" id="WP_229751108.1">
    <property type="nucleotide sequence ID" value="NZ_BMED01000002.1"/>
</dbReference>
<reference evidence="2" key="2">
    <citation type="submission" date="2020-09" db="EMBL/GenBank/DDBJ databases">
        <authorList>
            <person name="Sun Q."/>
            <person name="Zhou Y."/>
        </authorList>
    </citation>
    <scope>NUCLEOTIDE SEQUENCE</scope>
    <source>
        <strain evidence="2">CGMCC 1.10998</strain>
    </source>
</reference>
<keyword evidence="1" id="KW-1133">Transmembrane helix</keyword>
<sequence length="407" mass="45732">MRRTLGLIWPMIASMLLPLAVAWFVYPTTHLPPGFGVFPPEFVAAAPPFWLLAFVVVALVELVIAAFLIKPTWFGFKPVTPNPPAPMVGLPYWFWIGAVLTLFFWWLMWTKITPFGELVYYAFTPLWWGFILVLDGLTYRRNNGSSLLSKRPTTLFISAIVSIAGWGVFEYLDYFALGNWYYPNTHIPALSHGMIVFLFIIAYTTVWPAVFEWYSLLNTFPSLVARYSQGPKLALPGAPLLWLGLLSIALMVVFPYPLFWVLWIGLLAIISGQLIRKNIWTPFSAMAEGNWSPILLMALSSLFNGFFWEAWNYGSAHPDTALQTNPNYWIYDIPYVNVIHIFAEMPLLGYAGYLPFGILVWIVFIWAGEVFGFSTELGLTTSGVAAAVGNPGASDTPGFAPDPARRL</sequence>
<feature type="transmembrane region" description="Helical" evidence="1">
    <location>
        <begin position="291"/>
        <end position="308"/>
    </location>
</feature>
<name>A0A916UMX7_9BURK</name>
<dbReference type="AlphaFoldDB" id="A0A916UMX7"/>
<evidence type="ECO:0000256" key="1">
    <source>
        <dbReference type="SAM" id="Phobius"/>
    </source>
</evidence>
<feature type="transmembrane region" description="Helical" evidence="1">
    <location>
        <begin position="347"/>
        <end position="367"/>
    </location>
</feature>
<evidence type="ECO:0008006" key="4">
    <source>
        <dbReference type="Google" id="ProtNLM"/>
    </source>
</evidence>
<feature type="transmembrane region" description="Helical" evidence="1">
    <location>
        <begin position="233"/>
        <end position="254"/>
    </location>
</feature>
<organism evidence="2 3">
    <name type="scientific">Undibacterium terreum</name>
    <dbReference type="NCBI Taxonomy" id="1224302"/>
    <lineage>
        <taxon>Bacteria</taxon>
        <taxon>Pseudomonadati</taxon>
        <taxon>Pseudomonadota</taxon>
        <taxon>Betaproteobacteria</taxon>
        <taxon>Burkholderiales</taxon>
        <taxon>Oxalobacteraceae</taxon>
        <taxon>Undibacterium</taxon>
    </lineage>
</organism>
<keyword evidence="1" id="KW-0472">Membrane</keyword>
<feature type="transmembrane region" description="Helical" evidence="1">
    <location>
        <begin position="151"/>
        <end position="169"/>
    </location>
</feature>
<feature type="transmembrane region" description="Helical" evidence="1">
    <location>
        <begin position="90"/>
        <end position="108"/>
    </location>
</feature>
<proteinExistence type="predicted"/>
<reference evidence="2" key="1">
    <citation type="journal article" date="2014" name="Int. J. Syst. Evol. Microbiol.">
        <title>Complete genome sequence of Corynebacterium casei LMG S-19264T (=DSM 44701T), isolated from a smear-ripened cheese.</title>
        <authorList>
            <consortium name="US DOE Joint Genome Institute (JGI-PGF)"/>
            <person name="Walter F."/>
            <person name="Albersmeier A."/>
            <person name="Kalinowski J."/>
            <person name="Ruckert C."/>
        </authorList>
    </citation>
    <scope>NUCLEOTIDE SEQUENCE</scope>
    <source>
        <strain evidence="2">CGMCC 1.10998</strain>
    </source>
</reference>
<gene>
    <name evidence="2" type="ORF">GCM10011396_27800</name>
</gene>
<keyword evidence="1" id="KW-0812">Transmembrane</keyword>
<keyword evidence="3" id="KW-1185">Reference proteome</keyword>
<accession>A0A916UMX7</accession>
<feature type="transmembrane region" description="Helical" evidence="1">
    <location>
        <begin position="46"/>
        <end position="69"/>
    </location>
</feature>
<feature type="transmembrane region" description="Helical" evidence="1">
    <location>
        <begin position="260"/>
        <end position="279"/>
    </location>
</feature>
<dbReference type="EMBL" id="BMED01000002">
    <property type="protein sequence ID" value="GGC79024.1"/>
    <property type="molecule type" value="Genomic_DNA"/>
</dbReference>
<protein>
    <recommendedName>
        <fullName evidence="4">Mechanosensitive ion channel protein MscS</fullName>
    </recommendedName>
</protein>
<feature type="transmembrane region" description="Helical" evidence="1">
    <location>
        <begin position="189"/>
        <end position="213"/>
    </location>
</feature>
<comment type="caution">
    <text evidence="2">The sequence shown here is derived from an EMBL/GenBank/DDBJ whole genome shotgun (WGS) entry which is preliminary data.</text>
</comment>
<evidence type="ECO:0000313" key="3">
    <source>
        <dbReference type="Proteomes" id="UP000637423"/>
    </source>
</evidence>
<dbReference type="Proteomes" id="UP000637423">
    <property type="component" value="Unassembled WGS sequence"/>
</dbReference>